<evidence type="ECO:0000256" key="6">
    <source>
        <dbReference type="SAM" id="MobiDB-lite"/>
    </source>
</evidence>
<dbReference type="Gene3D" id="1.10.510.10">
    <property type="entry name" value="Transferase(Phosphotransferase) domain 1"/>
    <property type="match status" value="1"/>
</dbReference>
<dbReference type="Proteomes" id="UP000238322">
    <property type="component" value="Unassembled WGS sequence"/>
</dbReference>
<evidence type="ECO:0000313" key="8">
    <source>
        <dbReference type="EMBL" id="PQO37741.1"/>
    </source>
</evidence>
<dbReference type="EMBL" id="PUHY01000005">
    <property type="protein sequence ID" value="PQO37741.1"/>
    <property type="molecule type" value="Genomic_DNA"/>
</dbReference>
<dbReference type="InterPro" id="IPR041916">
    <property type="entry name" value="Anti_sigma_zinc_sf"/>
</dbReference>
<dbReference type="SUPFAM" id="SSF111369">
    <property type="entry name" value="HlyD-like secretion proteins"/>
    <property type="match status" value="2"/>
</dbReference>
<name>A0A2S8G0E4_9BACT</name>
<dbReference type="Gene3D" id="1.10.10.1320">
    <property type="entry name" value="Anti-sigma factor, zinc-finger domain"/>
    <property type="match status" value="1"/>
</dbReference>
<keyword evidence="5" id="KW-0175">Coiled coil</keyword>
<keyword evidence="3 4" id="KW-0067">ATP-binding</keyword>
<reference evidence="8 9" key="1">
    <citation type="submission" date="2018-02" db="EMBL/GenBank/DDBJ databases">
        <title>Comparative genomes isolates from brazilian mangrove.</title>
        <authorList>
            <person name="Araujo J.E."/>
            <person name="Taketani R.G."/>
            <person name="Silva M.C.P."/>
            <person name="Loureco M.V."/>
            <person name="Andreote F.D."/>
        </authorList>
    </citation>
    <scope>NUCLEOTIDE SEQUENCE [LARGE SCALE GENOMIC DNA]</scope>
    <source>
        <strain evidence="8 9">Hex-1 MGV</strain>
    </source>
</reference>
<evidence type="ECO:0000256" key="4">
    <source>
        <dbReference type="PROSITE-ProRule" id="PRU10141"/>
    </source>
</evidence>
<dbReference type="SUPFAM" id="SSF56112">
    <property type="entry name" value="Protein kinase-like (PK-like)"/>
    <property type="match status" value="1"/>
</dbReference>
<dbReference type="PROSITE" id="PS00107">
    <property type="entry name" value="PROTEIN_KINASE_ATP"/>
    <property type="match status" value="1"/>
</dbReference>
<dbReference type="InterPro" id="IPR011009">
    <property type="entry name" value="Kinase-like_dom_sf"/>
</dbReference>
<feature type="coiled-coil region" evidence="5">
    <location>
        <begin position="28"/>
        <end position="55"/>
    </location>
</feature>
<sequence length="1343" mass="147682">MIAAHCPDLDDLQKYLSGRLDSIAAADLESHLDQCESCEQTIDQLEAESDSMVEVLRKWKSSDRVSSVDASPEIAAAQAFSANLADRLKVASHLTMATSPTIGAYQLIRLLGRGGMGAVYLARHRNLDKQVAIKLLPALSAQQQDIVARFQREIRASGQLDHPAIVRATDAGEVDGIHFLVMDAIDGLDIGQVCRNLGPLSFADACEIARQAAVGLAYAHGKGIVHRDIKPSNLMLDENGQVKILDFGLAQMSLWSDEATQLTTVGQLMGTLDYMAPEQAEGSELPDQRADIYALGATLYRLLTGRPPLWASRAGSPIEKLRLIASHDPPPIESIRGDLPPALTQLVMQMLARDPEQRPQSAEEVAERLAPYCDTSELNRVIKTARDQSPDADGHSESPSAIPRPIKSQPPHNIWKWTTLAACLALLILGARFTLDTSKGQLIIDSKDANLHIHLRRDGQAYRDLEIHPGVQVTKLYGGNYEIVLDQPSDNITISRKKFSIRMGEKLIATVQEKPGEVVAVNEPQPAEKPAAEAVKVTAKRVKVAAVEAKTVRVRYLYLGRLQERALGFLTPNRDGVVKDLNVHLGQEVKKGDLIAEVVSADNEKEAIQAPFDAFVIGLKVAEGDQVKKGDMLMLLSANGPAIVNFDISPDERLLFVQSVLNGDTKMELVFEKNEKKYDHAGKLTKVDGKVDSHGNIELQAEFPNPEGKVGTGTRAWIEINPTLENVTLVPKEAVFRRDNRTCVLVVDDHQIAHLRDVTVMNPWEDCYVIKSGVRVGEQVIVDGIDQVQDGEKVVAPTTTADRPVAKTIQVGTVEAQSVTITNRYVGEIQKRTVGYVEAKVDGTVDQVYVTTGQKIRKGDLIFETTSAESSSDRDTPAQDPNSAIQAPFDGFVWGVKFKKGDRTKKGDKLIILSEAGPGVVDFNVPASRLEEIIRWDSNNELKLSLMFSNGKRYDLPGKLTTIDGEVELASGNVHLQAEFPNPDGKMSIGQSATVLLAHTMNDALVVPQRATFEKSGNHYVFVVDDQGIAHQREIFVESETEDNFVIASGIRQGEQIVLDRVREVRDGEKVAASISQLPFSDPAKVARVESKTVTIEHQHVALVSGPKIHSIPSPAKGRFDKKYSRTFQSVKKGELLFTFSPTTEDGENASDSKDSIIECRAPCNGIVIDHTTPARQDFNKGNILMSVTEHGPLIADFHVTDSIHEAYRGQRDLKIELQFEDGKTYGELGQLEPNFETLSETAQVIMHASFENRRGSSFHARPGKIHISKTFKDATVVPQRATFEQDGKRYLFVVDDQNVAHRREIEVKGQTEDQFVIASGVSEGEQIVVDDLLQVQDGQKFR</sequence>
<dbReference type="GO" id="GO:0005886">
    <property type="term" value="C:plasma membrane"/>
    <property type="evidence" value="ECO:0007669"/>
    <property type="project" value="TreeGrafter"/>
</dbReference>
<dbReference type="PANTHER" id="PTHR30158:SF23">
    <property type="entry name" value="MULTIDRUG RESISTANCE PROTEIN MEXA"/>
    <property type="match status" value="1"/>
</dbReference>
<organism evidence="8 9">
    <name type="scientific">Blastopirellula marina</name>
    <dbReference type="NCBI Taxonomy" id="124"/>
    <lineage>
        <taxon>Bacteria</taxon>
        <taxon>Pseudomonadati</taxon>
        <taxon>Planctomycetota</taxon>
        <taxon>Planctomycetia</taxon>
        <taxon>Pirellulales</taxon>
        <taxon>Pirellulaceae</taxon>
        <taxon>Blastopirellula</taxon>
    </lineage>
</organism>
<dbReference type="InterPro" id="IPR058626">
    <property type="entry name" value="MdtA-like_b-barrel"/>
</dbReference>
<dbReference type="GO" id="GO:0022857">
    <property type="term" value="F:transmembrane transporter activity"/>
    <property type="evidence" value="ECO:0007669"/>
    <property type="project" value="InterPro"/>
</dbReference>
<feature type="domain" description="Protein kinase" evidence="7">
    <location>
        <begin position="105"/>
        <end position="373"/>
    </location>
</feature>
<evidence type="ECO:0000256" key="5">
    <source>
        <dbReference type="SAM" id="Coils"/>
    </source>
</evidence>
<dbReference type="NCBIfam" id="TIGR01730">
    <property type="entry name" value="RND_mfp"/>
    <property type="match status" value="2"/>
</dbReference>
<dbReference type="GO" id="GO:0004672">
    <property type="term" value="F:protein kinase activity"/>
    <property type="evidence" value="ECO:0007669"/>
    <property type="project" value="InterPro"/>
</dbReference>
<protein>
    <recommendedName>
        <fullName evidence="7">Protein kinase domain-containing protein</fullName>
    </recommendedName>
</protein>
<dbReference type="GO" id="GO:0046677">
    <property type="term" value="P:response to antibiotic"/>
    <property type="evidence" value="ECO:0007669"/>
    <property type="project" value="TreeGrafter"/>
</dbReference>
<dbReference type="InterPro" id="IPR017441">
    <property type="entry name" value="Protein_kinase_ATP_BS"/>
</dbReference>
<dbReference type="Pfam" id="PF25944">
    <property type="entry name" value="Beta-barrel_RND"/>
    <property type="match status" value="2"/>
</dbReference>
<comment type="similarity">
    <text evidence="1">Belongs to the membrane fusion protein (MFP) (TC 8.A.1) family.</text>
</comment>
<accession>A0A2S8G0E4</accession>
<dbReference type="GO" id="GO:0005524">
    <property type="term" value="F:ATP binding"/>
    <property type="evidence" value="ECO:0007669"/>
    <property type="project" value="UniProtKB-UniRule"/>
</dbReference>
<dbReference type="RefSeq" id="WP_105328990.1">
    <property type="nucleotide sequence ID" value="NZ_PUHY01000005.1"/>
</dbReference>
<dbReference type="InterPro" id="IPR000719">
    <property type="entry name" value="Prot_kinase_dom"/>
</dbReference>
<dbReference type="CDD" id="cd14014">
    <property type="entry name" value="STKc_PknB_like"/>
    <property type="match status" value="1"/>
</dbReference>
<dbReference type="InterPro" id="IPR000089">
    <property type="entry name" value="Biotin_lipoyl"/>
</dbReference>
<dbReference type="SMART" id="SM00220">
    <property type="entry name" value="S_TKc"/>
    <property type="match status" value="1"/>
</dbReference>
<feature type="compositionally biased region" description="Basic and acidic residues" evidence="6">
    <location>
        <begin position="387"/>
        <end position="396"/>
    </location>
</feature>
<feature type="binding site" evidence="4">
    <location>
        <position position="134"/>
    </location>
    <ligand>
        <name>ATP</name>
        <dbReference type="ChEBI" id="CHEBI:30616"/>
    </ligand>
</feature>
<dbReference type="Pfam" id="PF00069">
    <property type="entry name" value="Pkinase"/>
    <property type="match status" value="1"/>
</dbReference>
<comment type="caution">
    <text evidence="8">The sequence shown here is derived from an EMBL/GenBank/DDBJ whole genome shotgun (WGS) entry which is preliminary data.</text>
</comment>
<dbReference type="Gene3D" id="2.40.50.100">
    <property type="match status" value="2"/>
</dbReference>
<dbReference type="InterPro" id="IPR058637">
    <property type="entry name" value="YknX-like_C"/>
</dbReference>
<dbReference type="InterPro" id="IPR008271">
    <property type="entry name" value="Ser/Thr_kinase_AS"/>
</dbReference>
<evidence type="ECO:0000256" key="3">
    <source>
        <dbReference type="ARBA" id="ARBA00022840"/>
    </source>
</evidence>
<dbReference type="OrthoDB" id="6111975at2"/>
<evidence type="ECO:0000256" key="2">
    <source>
        <dbReference type="ARBA" id="ARBA00022741"/>
    </source>
</evidence>
<feature type="region of interest" description="Disordered" evidence="6">
    <location>
        <begin position="387"/>
        <end position="407"/>
    </location>
</feature>
<gene>
    <name evidence="8" type="ORF">C5Y83_07300</name>
</gene>
<dbReference type="Pfam" id="PF00364">
    <property type="entry name" value="Biotin_lipoyl"/>
    <property type="match status" value="1"/>
</dbReference>
<dbReference type="Pfam" id="PF25989">
    <property type="entry name" value="YknX_C"/>
    <property type="match status" value="3"/>
</dbReference>
<dbReference type="PANTHER" id="PTHR30158">
    <property type="entry name" value="ACRA/E-RELATED COMPONENT OF DRUG EFFLUX TRANSPORTER"/>
    <property type="match status" value="1"/>
</dbReference>
<dbReference type="InterPro" id="IPR006143">
    <property type="entry name" value="RND_pump_MFP"/>
</dbReference>
<dbReference type="Gene3D" id="2.40.420.20">
    <property type="match status" value="3"/>
</dbReference>
<proteinExistence type="inferred from homology"/>
<evidence type="ECO:0000259" key="7">
    <source>
        <dbReference type="PROSITE" id="PS50011"/>
    </source>
</evidence>
<dbReference type="Gene3D" id="3.30.200.20">
    <property type="entry name" value="Phosphorylase Kinase, domain 1"/>
    <property type="match status" value="1"/>
</dbReference>
<evidence type="ECO:0000313" key="9">
    <source>
        <dbReference type="Proteomes" id="UP000238322"/>
    </source>
</evidence>
<dbReference type="PROSITE" id="PS00108">
    <property type="entry name" value="PROTEIN_KINASE_ST"/>
    <property type="match status" value="1"/>
</dbReference>
<dbReference type="CDD" id="cd06850">
    <property type="entry name" value="biotinyl_domain"/>
    <property type="match status" value="1"/>
</dbReference>
<keyword evidence="2 4" id="KW-0547">Nucleotide-binding</keyword>
<evidence type="ECO:0000256" key="1">
    <source>
        <dbReference type="ARBA" id="ARBA00009477"/>
    </source>
</evidence>
<dbReference type="PROSITE" id="PS50011">
    <property type="entry name" value="PROTEIN_KINASE_DOM"/>
    <property type="match status" value="1"/>
</dbReference>
<dbReference type="Gene3D" id="2.40.30.170">
    <property type="match status" value="2"/>
</dbReference>